<accession>A0ACB7ZEG6</accession>
<dbReference type="Proteomes" id="UP000828048">
    <property type="component" value="Chromosome 12"/>
</dbReference>
<evidence type="ECO:0000313" key="2">
    <source>
        <dbReference type="Proteomes" id="UP000828048"/>
    </source>
</evidence>
<proteinExistence type="predicted"/>
<sequence length="327" mass="36470">MAVQAQYPSNVLLLNRNVQDGNNDYSFLDQPQMLFSNGVLGTTNPRKRSRESPLTNPFSIQLNPPHFIDLTHLHTPQPNAVSTGLRLAFDHHHQQPLLQSSQPPQQTKHQNHLQPPPPQQQTLSPQSSLLFSLLSEDLATHIRQQRQEIEQFLQAQGEQLRRTLAEKRQRHYGALLNAAEESASRMLREKEAEVEKAARRNAELEARAAQLTAETQVWQARARAQEATAAALQEQLQQAIIRGGARRQEYGEEVGGAEAEDAESVYIDPERVTAASGPSCKACRKRVASVVLLPCRHLCLCTECGVVAQSCPLCLAFRESSVEIFLS</sequence>
<reference evidence="1 2" key="1">
    <citation type="journal article" date="2021" name="Hortic Res">
        <title>High-quality reference genome and annotation aids understanding of berry development for evergreen blueberry (Vaccinium darrowii).</title>
        <authorList>
            <person name="Yu J."/>
            <person name="Hulse-Kemp A.M."/>
            <person name="Babiker E."/>
            <person name="Staton M."/>
        </authorList>
    </citation>
    <scope>NUCLEOTIDE SEQUENCE [LARGE SCALE GENOMIC DNA]</scope>
    <source>
        <strain evidence="2">cv. NJ 8807/NJ 8810</strain>
        <tissue evidence="1">Young leaf</tissue>
    </source>
</reference>
<protein>
    <submittedName>
        <fullName evidence="1">Uncharacterized protein</fullName>
    </submittedName>
</protein>
<name>A0ACB7ZEG6_9ERIC</name>
<keyword evidence="2" id="KW-1185">Reference proteome</keyword>
<organism evidence="1 2">
    <name type="scientific">Vaccinium darrowii</name>
    <dbReference type="NCBI Taxonomy" id="229202"/>
    <lineage>
        <taxon>Eukaryota</taxon>
        <taxon>Viridiplantae</taxon>
        <taxon>Streptophyta</taxon>
        <taxon>Embryophyta</taxon>
        <taxon>Tracheophyta</taxon>
        <taxon>Spermatophyta</taxon>
        <taxon>Magnoliopsida</taxon>
        <taxon>eudicotyledons</taxon>
        <taxon>Gunneridae</taxon>
        <taxon>Pentapetalae</taxon>
        <taxon>asterids</taxon>
        <taxon>Ericales</taxon>
        <taxon>Ericaceae</taxon>
        <taxon>Vaccinioideae</taxon>
        <taxon>Vaccinieae</taxon>
        <taxon>Vaccinium</taxon>
    </lineage>
</organism>
<comment type="caution">
    <text evidence="1">The sequence shown here is derived from an EMBL/GenBank/DDBJ whole genome shotgun (WGS) entry which is preliminary data.</text>
</comment>
<evidence type="ECO:0000313" key="1">
    <source>
        <dbReference type="EMBL" id="KAH7864369.1"/>
    </source>
</evidence>
<dbReference type="EMBL" id="CM037162">
    <property type="protein sequence ID" value="KAH7864369.1"/>
    <property type="molecule type" value="Genomic_DNA"/>
</dbReference>
<gene>
    <name evidence="1" type="ORF">Vadar_028808</name>
</gene>